<reference evidence="2 3" key="1">
    <citation type="submission" date="2015-08" db="EMBL/GenBank/DDBJ databases">
        <authorList>
            <person name="Babu N.S."/>
            <person name="Beckwith C.J."/>
            <person name="Beseler K.G."/>
            <person name="Brison A."/>
            <person name="Carone J.V."/>
            <person name="Caskin T.P."/>
            <person name="Diamond M."/>
            <person name="Durham M.E."/>
            <person name="Foxe J.M."/>
            <person name="Go M."/>
            <person name="Henderson B.A."/>
            <person name="Jones I.B."/>
            <person name="McGettigan J.A."/>
            <person name="Micheletti S.J."/>
            <person name="Nasrallah M.E."/>
            <person name="Ortiz D."/>
            <person name="Piller C.R."/>
            <person name="Privatt S.R."/>
            <person name="Schneider S.L."/>
            <person name="Sharp S."/>
            <person name="Smith T.C."/>
            <person name="Stanton J.D."/>
            <person name="Ullery H.E."/>
            <person name="Wilson R.J."/>
            <person name="Serrano M.G."/>
            <person name="Buck G."/>
            <person name="Lee V."/>
            <person name="Wang Y."/>
            <person name="Carvalho R."/>
            <person name="Voegtly L."/>
            <person name="Shi R."/>
            <person name="Duckworth R."/>
            <person name="Johnson A."/>
            <person name="Loviza R."/>
            <person name="Walstead R."/>
            <person name="Shah Z."/>
            <person name="Kiflezghi M."/>
            <person name="Wade K."/>
            <person name="Ball S.L."/>
            <person name="Bradley K.W."/>
            <person name="Asai D.J."/>
            <person name="Bowman C.A."/>
            <person name="Russell D.A."/>
            <person name="Pope W.H."/>
            <person name="Jacobs-Sera D."/>
            <person name="Hendrix R.W."/>
            <person name="Hatfull G.F."/>
        </authorList>
    </citation>
    <scope>NUCLEOTIDE SEQUENCE [LARGE SCALE GENOMIC DNA]</scope>
    <source>
        <strain evidence="2 3">DSM 27648</strain>
    </source>
</reference>
<dbReference type="PANTHER" id="PTHR43471:SF10">
    <property type="entry name" value="SLL1107 PROTEIN"/>
    <property type="match status" value="1"/>
</dbReference>
<accession>A0A0K1Q9Q8</accession>
<dbReference type="OrthoDB" id="9810558at2"/>
<keyword evidence="1" id="KW-0812">Transmembrane</keyword>
<dbReference type="Proteomes" id="UP000064967">
    <property type="component" value="Chromosome"/>
</dbReference>
<feature type="transmembrane region" description="Helical" evidence="1">
    <location>
        <begin position="285"/>
        <end position="304"/>
    </location>
</feature>
<organism evidence="2 3">
    <name type="scientific">Labilithrix luteola</name>
    <dbReference type="NCBI Taxonomy" id="1391654"/>
    <lineage>
        <taxon>Bacteria</taxon>
        <taxon>Pseudomonadati</taxon>
        <taxon>Myxococcota</taxon>
        <taxon>Polyangia</taxon>
        <taxon>Polyangiales</taxon>
        <taxon>Labilitrichaceae</taxon>
        <taxon>Labilithrix</taxon>
    </lineage>
</organism>
<feature type="transmembrane region" description="Helical" evidence="1">
    <location>
        <begin position="97"/>
        <end position="126"/>
    </location>
</feature>
<evidence type="ECO:0000256" key="1">
    <source>
        <dbReference type="SAM" id="Phobius"/>
    </source>
</evidence>
<protein>
    <recommendedName>
        <fullName evidence="4">PilI</fullName>
    </recommendedName>
</protein>
<keyword evidence="1" id="KW-0472">Membrane</keyword>
<dbReference type="STRING" id="1391654.AKJ09_09131"/>
<dbReference type="AlphaFoldDB" id="A0A0K1Q9Q8"/>
<feature type="transmembrane region" description="Helical" evidence="1">
    <location>
        <begin position="214"/>
        <end position="230"/>
    </location>
</feature>
<evidence type="ECO:0008006" key="4">
    <source>
        <dbReference type="Google" id="ProtNLM"/>
    </source>
</evidence>
<feature type="transmembrane region" description="Helical" evidence="1">
    <location>
        <begin position="132"/>
        <end position="151"/>
    </location>
</feature>
<dbReference type="EMBL" id="CP012333">
    <property type="protein sequence ID" value="AKV02468.1"/>
    <property type="molecule type" value="Genomic_DNA"/>
</dbReference>
<proteinExistence type="predicted"/>
<feature type="transmembrane region" description="Helical" evidence="1">
    <location>
        <begin position="54"/>
        <end position="76"/>
    </location>
</feature>
<name>A0A0K1Q9Q8_9BACT</name>
<sequence>MLSRVFAIAMNTYREAVRARILIGLLALALAASTYSLVIAAMSVRQEMRIVADIGAGSISLFAVAVSIFLGASSLYRELEFKTVFPILTRRLRRHEYIVGKYLGIMITVFAFIAIDGGAVLAILALQAKQHVELTIGVIVGMLALLGVLVWRAKLTRVFVFLPWSLLFFVAMAALADATGGERQIVVYSCLLTLAEVGIITAVAMVFSSFSSPFLTAIFTMWIFLIGRSSDTLGNLPERIFGSAVRTTGMVLAKIVPNLNVYVPARPLLLGQISTTAPALYISHAWLNAVFYAVVLLTLSAFVFRRRDFQ</sequence>
<feature type="transmembrane region" description="Helical" evidence="1">
    <location>
        <begin position="158"/>
        <end position="179"/>
    </location>
</feature>
<dbReference type="PANTHER" id="PTHR43471">
    <property type="entry name" value="ABC TRANSPORTER PERMEASE"/>
    <property type="match status" value="1"/>
</dbReference>
<evidence type="ECO:0000313" key="3">
    <source>
        <dbReference type="Proteomes" id="UP000064967"/>
    </source>
</evidence>
<dbReference type="RefSeq" id="WP_146653388.1">
    <property type="nucleotide sequence ID" value="NZ_CP012333.1"/>
</dbReference>
<feature type="transmembrane region" description="Helical" evidence="1">
    <location>
        <begin position="185"/>
        <end position="207"/>
    </location>
</feature>
<feature type="transmembrane region" description="Helical" evidence="1">
    <location>
        <begin position="21"/>
        <end position="42"/>
    </location>
</feature>
<evidence type="ECO:0000313" key="2">
    <source>
        <dbReference type="EMBL" id="AKV02468.1"/>
    </source>
</evidence>
<gene>
    <name evidence="2" type="ORF">AKJ09_09131</name>
</gene>
<keyword evidence="3" id="KW-1185">Reference proteome</keyword>
<dbReference type="KEGG" id="llu:AKJ09_09131"/>
<keyword evidence="1" id="KW-1133">Transmembrane helix</keyword>